<sequence>MYAKSWKFTEVMFHHGSQAIENCPPITCT</sequence>
<reference evidence="1" key="1">
    <citation type="submission" date="2014-11" db="EMBL/GenBank/DDBJ databases">
        <authorList>
            <person name="Amaro Gonzalez C."/>
        </authorList>
    </citation>
    <scope>NUCLEOTIDE SEQUENCE</scope>
</reference>
<accession>A0A0E9U6U2</accession>
<organism evidence="1">
    <name type="scientific">Anguilla anguilla</name>
    <name type="common">European freshwater eel</name>
    <name type="synonym">Muraena anguilla</name>
    <dbReference type="NCBI Taxonomy" id="7936"/>
    <lineage>
        <taxon>Eukaryota</taxon>
        <taxon>Metazoa</taxon>
        <taxon>Chordata</taxon>
        <taxon>Craniata</taxon>
        <taxon>Vertebrata</taxon>
        <taxon>Euteleostomi</taxon>
        <taxon>Actinopterygii</taxon>
        <taxon>Neopterygii</taxon>
        <taxon>Teleostei</taxon>
        <taxon>Anguilliformes</taxon>
        <taxon>Anguillidae</taxon>
        <taxon>Anguilla</taxon>
    </lineage>
</organism>
<name>A0A0E9U6U2_ANGAN</name>
<reference evidence="1" key="2">
    <citation type="journal article" date="2015" name="Fish Shellfish Immunol.">
        <title>Early steps in the European eel (Anguilla anguilla)-Vibrio vulnificus interaction in the gills: Role of the RtxA13 toxin.</title>
        <authorList>
            <person name="Callol A."/>
            <person name="Pajuelo D."/>
            <person name="Ebbesson L."/>
            <person name="Teles M."/>
            <person name="MacKenzie S."/>
            <person name="Amaro C."/>
        </authorList>
    </citation>
    <scope>NUCLEOTIDE SEQUENCE</scope>
</reference>
<proteinExistence type="predicted"/>
<dbReference type="AlphaFoldDB" id="A0A0E9U6U2"/>
<protein>
    <submittedName>
        <fullName evidence="1">Uncharacterized protein</fullName>
    </submittedName>
</protein>
<dbReference type="EMBL" id="GBXM01046943">
    <property type="protein sequence ID" value="JAH61634.1"/>
    <property type="molecule type" value="Transcribed_RNA"/>
</dbReference>
<evidence type="ECO:0000313" key="1">
    <source>
        <dbReference type="EMBL" id="JAH61634.1"/>
    </source>
</evidence>